<dbReference type="Pfam" id="PF01230">
    <property type="entry name" value="HIT"/>
    <property type="match status" value="1"/>
</dbReference>
<dbReference type="AlphaFoldDB" id="X0UWH7"/>
<dbReference type="Gene3D" id="3.30.428.10">
    <property type="entry name" value="HIT-like"/>
    <property type="match status" value="1"/>
</dbReference>
<dbReference type="PROSITE" id="PS00892">
    <property type="entry name" value="HIT_1"/>
    <property type="match status" value="1"/>
</dbReference>
<dbReference type="GO" id="GO:0003824">
    <property type="term" value="F:catalytic activity"/>
    <property type="evidence" value="ECO:0007669"/>
    <property type="project" value="InterPro"/>
</dbReference>
<sequence length="115" mass="12404">MAKECIFCRIVAGEVPSDIVYQDEDFLAFRDISPQAPTHVLIIPKTHITSSAELAGGQQGLVGRLIIIAKNLAGKEGVAERGYRLVINCGPDGGQVVPHLHLHLIGGRRLDDRLG</sequence>
<accession>X0UWH7</accession>
<dbReference type="InterPro" id="IPR019808">
    <property type="entry name" value="Histidine_triad_CS"/>
</dbReference>
<dbReference type="InterPro" id="IPR036265">
    <property type="entry name" value="HIT-like_sf"/>
</dbReference>
<dbReference type="InterPro" id="IPR001310">
    <property type="entry name" value="Histidine_triad_HIT"/>
</dbReference>
<proteinExistence type="predicted"/>
<protein>
    <recommendedName>
        <fullName evidence="1">HIT domain-containing protein</fullName>
    </recommendedName>
</protein>
<dbReference type="PANTHER" id="PTHR23089">
    <property type="entry name" value="HISTIDINE TRIAD HIT PROTEIN"/>
    <property type="match status" value="1"/>
</dbReference>
<evidence type="ECO:0000259" key="1">
    <source>
        <dbReference type="PROSITE" id="PS51084"/>
    </source>
</evidence>
<gene>
    <name evidence="2" type="ORF">S01H1_22891</name>
</gene>
<dbReference type="EMBL" id="BARS01013042">
    <property type="protein sequence ID" value="GAF92810.1"/>
    <property type="molecule type" value="Genomic_DNA"/>
</dbReference>
<dbReference type="CDD" id="cd01276">
    <property type="entry name" value="PKCI_related"/>
    <property type="match status" value="1"/>
</dbReference>
<name>X0UWH7_9ZZZZ</name>
<comment type="caution">
    <text evidence="2">The sequence shown here is derived from an EMBL/GenBank/DDBJ whole genome shotgun (WGS) entry which is preliminary data.</text>
</comment>
<dbReference type="PRINTS" id="PR00332">
    <property type="entry name" value="HISTRIAD"/>
</dbReference>
<feature type="domain" description="HIT" evidence="1">
    <location>
        <begin position="6"/>
        <end position="115"/>
    </location>
</feature>
<evidence type="ECO:0000313" key="2">
    <source>
        <dbReference type="EMBL" id="GAF92810.1"/>
    </source>
</evidence>
<dbReference type="InterPro" id="IPR011146">
    <property type="entry name" value="HIT-like"/>
</dbReference>
<organism evidence="2">
    <name type="scientific">marine sediment metagenome</name>
    <dbReference type="NCBI Taxonomy" id="412755"/>
    <lineage>
        <taxon>unclassified sequences</taxon>
        <taxon>metagenomes</taxon>
        <taxon>ecological metagenomes</taxon>
    </lineage>
</organism>
<dbReference type="PROSITE" id="PS51084">
    <property type="entry name" value="HIT_2"/>
    <property type="match status" value="1"/>
</dbReference>
<reference evidence="2" key="1">
    <citation type="journal article" date="2014" name="Front. Microbiol.">
        <title>High frequency of phylogenetically diverse reductive dehalogenase-homologous genes in deep subseafloor sedimentary metagenomes.</title>
        <authorList>
            <person name="Kawai M."/>
            <person name="Futagami T."/>
            <person name="Toyoda A."/>
            <person name="Takaki Y."/>
            <person name="Nishi S."/>
            <person name="Hori S."/>
            <person name="Arai W."/>
            <person name="Tsubouchi T."/>
            <person name="Morono Y."/>
            <person name="Uchiyama I."/>
            <person name="Ito T."/>
            <person name="Fujiyama A."/>
            <person name="Inagaki F."/>
            <person name="Takami H."/>
        </authorList>
    </citation>
    <scope>NUCLEOTIDE SEQUENCE</scope>
    <source>
        <strain evidence="2">Expedition CK06-06</strain>
    </source>
</reference>
<dbReference type="SUPFAM" id="SSF54197">
    <property type="entry name" value="HIT-like"/>
    <property type="match status" value="1"/>
</dbReference>